<evidence type="ECO:0000256" key="1">
    <source>
        <dbReference type="ARBA" id="ARBA00000085"/>
    </source>
</evidence>
<evidence type="ECO:0000256" key="3">
    <source>
        <dbReference type="ARBA" id="ARBA00022553"/>
    </source>
</evidence>
<keyword evidence="10" id="KW-0732">Signal</keyword>
<feature type="chain" id="PRO_5040797105" description="histidine kinase" evidence="10">
    <location>
        <begin position="22"/>
        <end position="353"/>
    </location>
</feature>
<keyword evidence="8" id="KW-0902">Two-component regulatory system</keyword>
<evidence type="ECO:0000256" key="8">
    <source>
        <dbReference type="ARBA" id="ARBA00023012"/>
    </source>
</evidence>
<dbReference type="CDD" id="cd16917">
    <property type="entry name" value="HATPase_UhpB-NarQ-NarX-like"/>
    <property type="match status" value="1"/>
</dbReference>
<feature type="transmembrane region" description="Helical" evidence="9">
    <location>
        <begin position="92"/>
        <end position="108"/>
    </location>
</feature>
<dbReference type="Pfam" id="PF07730">
    <property type="entry name" value="HisKA_3"/>
    <property type="match status" value="1"/>
</dbReference>
<dbReference type="SMART" id="SM00387">
    <property type="entry name" value="HATPase_c"/>
    <property type="match status" value="1"/>
</dbReference>
<comment type="catalytic activity">
    <reaction evidence="1">
        <text>ATP + protein L-histidine = ADP + protein N-phospho-L-histidine.</text>
        <dbReference type="EC" id="2.7.13.3"/>
    </reaction>
</comment>
<evidence type="ECO:0000256" key="6">
    <source>
        <dbReference type="ARBA" id="ARBA00022777"/>
    </source>
</evidence>
<keyword evidence="13" id="KW-1185">Reference proteome</keyword>
<organism evidence="12 13">
    <name type="scientific">Actinorhabdospora filicis</name>
    <dbReference type="NCBI Taxonomy" id="1785913"/>
    <lineage>
        <taxon>Bacteria</taxon>
        <taxon>Bacillati</taxon>
        <taxon>Actinomycetota</taxon>
        <taxon>Actinomycetes</taxon>
        <taxon>Micromonosporales</taxon>
        <taxon>Micromonosporaceae</taxon>
        <taxon>Actinorhabdospora</taxon>
    </lineage>
</organism>
<feature type="transmembrane region" description="Helical" evidence="9">
    <location>
        <begin position="114"/>
        <end position="131"/>
    </location>
</feature>
<dbReference type="GO" id="GO:0000155">
    <property type="term" value="F:phosphorelay sensor kinase activity"/>
    <property type="evidence" value="ECO:0007669"/>
    <property type="project" value="InterPro"/>
</dbReference>
<evidence type="ECO:0000256" key="9">
    <source>
        <dbReference type="SAM" id="Phobius"/>
    </source>
</evidence>
<dbReference type="Pfam" id="PF02518">
    <property type="entry name" value="HATPase_c"/>
    <property type="match status" value="1"/>
</dbReference>
<keyword evidence="9" id="KW-0812">Transmembrane</keyword>
<dbReference type="GO" id="GO:0005524">
    <property type="term" value="F:ATP binding"/>
    <property type="evidence" value="ECO:0007669"/>
    <property type="project" value="UniProtKB-KW"/>
</dbReference>
<dbReference type="InterPro" id="IPR050482">
    <property type="entry name" value="Sensor_HK_TwoCompSys"/>
</dbReference>
<reference evidence="12" key="1">
    <citation type="submission" date="2023-03" db="EMBL/GenBank/DDBJ databases">
        <title>Actinorhabdospora filicis NBRC 111898.</title>
        <authorList>
            <person name="Ichikawa N."/>
            <person name="Sato H."/>
            <person name="Tonouchi N."/>
        </authorList>
    </citation>
    <scope>NUCLEOTIDE SEQUENCE</scope>
    <source>
        <strain evidence="12">NBRC 111898</strain>
    </source>
</reference>
<dbReference type="Proteomes" id="UP001165079">
    <property type="component" value="Unassembled WGS sequence"/>
</dbReference>
<evidence type="ECO:0000256" key="5">
    <source>
        <dbReference type="ARBA" id="ARBA00022741"/>
    </source>
</evidence>
<dbReference type="SUPFAM" id="SSF55874">
    <property type="entry name" value="ATPase domain of HSP90 chaperone/DNA topoisomerase II/histidine kinase"/>
    <property type="match status" value="1"/>
</dbReference>
<keyword evidence="4" id="KW-0808">Transferase</keyword>
<keyword evidence="6 12" id="KW-0418">Kinase</keyword>
<dbReference type="EMBL" id="BSTX01000003">
    <property type="protein sequence ID" value="GLZ79677.1"/>
    <property type="molecule type" value="Genomic_DNA"/>
</dbReference>
<keyword evidence="3" id="KW-0597">Phosphoprotein</keyword>
<proteinExistence type="predicted"/>
<dbReference type="InterPro" id="IPR011712">
    <property type="entry name" value="Sig_transdc_His_kin_sub3_dim/P"/>
</dbReference>
<dbReference type="InterPro" id="IPR003594">
    <property type="entry name" value="HATPase_dom"/>
</dbReference>
<dbReference type="PANTHER" id="PTHR24421:SF10">
    <property type="entry name" value="NITRATE_NITRITE SENSOR PROTEIN NARQ"/>
    <property type="match status" value="1"/>
</dbReference>
<sequence>MMPIRAMVSLALAVFCVAATASLDGAMPTPGTAALLAVPCLLLALPDRLLPVTVAGAVAGPLLFYGLGLMSIFAATPTVVAVFLAARAGRTLLAPAAAVLVPGVYLVAPALDGPLWIAAWLAAGWCAGYALRQRDRLLAGERLRAEAAERQGAERERLRIARELHDSLTHGISVISVQAGVAQHLPERAPQALAVIRAAASDALRELRATVEVLRRVDDGSDPAAPGPGLRDLARLVTASEAAGLTVTVHREPLALTPELDRAAYRIAQESLANAARHAPGASVTVHIGVKESRLVLRVHSGPGTRPGAGGGAGTGIAGMRERAALLGGELTAGPERGGFTVHALLPMERGTP</sequence>
<evidence type="ECO:0000313" key="12">
    <source>
        <dbReference type="EMBL" id="GLZ79677.1"/>
    </source>
</evidence>
<evidence type="ECO:0000259" key="11">
    <source>
        <dbReference type="SMART" id="SM00387"/>
    </source>
</evidence>
<dbReference type="Gene3D" id="3.30.565.10">
    <property type="entry name" value="Histidine kinase-like ATPase, C-terminal domain"/>
    <property type="match status" value="1"/>
</dbReference>
<keyword evidence="7" id="KW-0067">ATP-binding</keyword>
<dbReference type="GO" id="GO:0046983">
    <property type="term" value="F:protein dimerization activity"/>
    <property type="evidence" value="ECO:0007669"/>
    <property type="project" value="InterPro"/>
</dbReference>
<feature type="transmembrane region" description="Helical" evidence="9">
    <location>
        <begin position="61"/>
        <end position="85"/>
    </location>
</feature>
<dbReference type="Gene3D" id="1.20.5.1930">
    <property type="match status" value="1"/>
</dbReference>
<feature type="signal peptide" evidence="10">
    <location>
        <begin position="1"/>
        <end position="21"/>
    </location>
</feature>
<evidence type="ECO:0000256" key="4">
    <source>
        <dbReference type="ARBA" id="ARBA00022679"/>
    </source>
</evidence>
<evidence type="ECO:0000256" key="7">
    <source>
        <dbReference type="ARBA" id="ARBA00022840"/>
    </source>
</evidence>
<dbReference type="EC" id="2.7.13.3" evidence="2"/>
<protein>
    <recommendedName>
        <fullName evidence="2">histidine kinase</fullName>
        <ecNumber evidence="2">2.7.13.3</ecNumber>
    </recommendedName>
</protein>
<evidence type="ECO:0000313" key="13">
    <source>
        <dbReference type="Proteomes" id="UP001165079"/>
    </source>
</evidence>
<gene>
    <name evidence="12" type="ORF">Afil01_44840</name>
</gene>
<dbReference type="PANTHER" id="PTHR24421">
    <property type="entry name" value="NITRATE/NITRITE SENSOR PROTEIN NARX-RELATED"/>
    <property type="match status" value="1"/>
</dbReference>
<keyword evidence="9" id="KW-1133">Transmembrane helix</keyword>
<evidence type="ECO:0000256" key="10">
    <source>
        <dbReference type="SAM" id="SignalP"/>
    </source>
</evidence>
<dbReference type="GO" id="GO:0016020">
    <property type="term" value="C:membrane"/>
    <property type="evidence" value="ECO:0007669"/>
    <property type="project" value="InterPro"/>
</dbReference>
<name>A0A9W6SPE6_9ACTN</name>
<dbReference type="InterPro" id="IPR036890">
    <property type="entry name" value="HATPase_C_sf"/>
</dbReference>
<keyword evidence="5" id="KW-0547">Nucleotide-binding</keyword>
<accession>A0A9W6SPE6</accession>
<evidence type="ECO:0000256" key="2">
    <source>
        <dbReference type="ARBA" id="ARBA00012438"/>
    </source>
</evidence>
<dbReference type="AlphaFoldDB" id="A0A9W6SPE6"/>
<feature type="domain" description="Histidine kinase/HSP90-like ATPase" evidence="11">
    <location>
        <begin position="259"/>
        <end position="350"/>
    </location>
</feature>
<keyword evidence="9" id="KW-0472">Membrane</keyword>
<comment type="caution">
    <text evidence="12">The sequence shown here is derived from an EMBL/GenBank/DDBJ whole genome shotgun (WGS) entry which is preliminary data.</text>
</comment>